<dbReference type="InterPro" id="IPR050204">
    <property type="entry name" value="AraC_XylS_family_regulators"/>
</dbReference>
<dbReference type="GO" id="GO:0043565">
    <property type="term" value="F:sequence-specific DNA binding"/>
    <property type="evidence" value="ECO:0007669"/>
    <property type="project" value="InterPro"/>
</dbReference>
<dbReference type="Pfam" id="PF12833">
    <property type="entry name" value="HTH_18"/>
    <property type="match status" value="1"/>
</dbReference>
<dbReference type="PANTHER" id="PTHR46796">
    <property type="entry name" value="HTH-TYPE TRANSCRIPTIONAL ACTIVATOR RHAS-RELATED"/>
    <property type="match status" value="1"/>
</dbReference>
<organism evidence="5 6">
    <name type="scientific">Antrihabitans cavernicola</name>
    <dbReference type="NCBI Taxonomy" id="2495913"/>
    <lineage>
        <taxon>Bacteria</taxon>
        <taxon>Bacillati</taxon>
        <taxon>Actinomycetota</taxon>
        <taxon>Actinomycetes</taxon>
        <taxon>Mycobacteriales</taxon>
        <taxon>Nocardiaceae</taxon>
        <taxon>Antrihabitans</taxon>
    </lineage>
</organism>
<dbReference type="RefSeq" id="WP_149430774.1">
    <property type="nucleotide sequence ID" value="NZ_VLNY01000005.1"/>
</dbReference>
<feature type="domain" description="HTH araC/xylS-type" evidence="4">
    <location>
        <begin position="165"/>
        <end position="266"/>
    </location>
</feature>
<sequence length="274" mass="30305">MTGEREDPRGEPGAIIRPDLAAPLIDVSRHHPRESLQPYVEYLWVVRWTVTSQHRQQVLPQPKIHLAAEDGRLLVNGINRDPFFRTFDTSAQAIGVAFRPAGFRPFLRSSVGALEGKVVPAGVLWPEDDAPVAARILAEADASVMVRGIEDYLDRLTPEPDPLVDEIAGIVERIEHDTAVHRVDQVASIAGVSARTLQRMFTEYVGIGPKWVIQRRRLLDAAERAHDGAPVNWAELADRLGFSDQAHLIRAFTATVGMPPAAYSRATAGWRPRG</sequence>
<dbReference type="InterPro" id="IPR018060">
    <property type="entry name" value="HTH_AraC"/>
</dbReference>
<dbReference type="PANTHER" id="PTHR46796:SF13">
    <property type="entry name" value="HTH-TYPE TRANSCRIPTIONAL ACTIVATOR RHAS"/>
    <property type="match status" value="1"/>
</dbReference>
<evidence type="ECO:0000256" key="3">
    <source>
        <dbReference type="ARBA" id="ARBA00023163"/>
    </source>
</evidence>
<name>A0A5A7S9A0_9NOCA</name>
<accession>A0A5A7S9A0</accession>
<comment type="caution">
    <text evidence="5">The sequence shown here is derived from an EMBL/GenBank/DDBJ whole genome shotgun (WGS) entry which is preliminary data.</text>
</comment>
<dbReference type="PROSITE" id="PS01124">
    <property type="entry name" value="HTH_ARAC_FAMILY_2"/>
    <property type="match status" value="1"/>
</dbReference>
<evidence type="ECO:0000313" key="6">
    <source>
        <dbReference type="Proteomes" id="UP000322244"/>
    </source>
</evidence>
<dbReference type="Proteomes" id="UP000322244">
    <property type="component" value="Unassembled WGS sequence"/>
</dbReference>
<dbReference type="GO" id="GO:0003700">
    <property type="term" value="F:DNA-binding transcription factor activity"/>
    <property type="evidence" value="ECO:0007669"/>
    <property type="project" value="InterPro"/>
</dbReference>
<proteinExistence type="predicted"/>
<dbReference type="InterPro" id="IPR009057">
    <property type="entry name" value="Homeodomain-like_sf"/>
</dbReference>
<gene>
    <name evidence="5" type="ORF">FOY51_13660</name>
</gene>
<keyword evidence="3" id="KW-0804">Transcription</keyword>
<dbReference type="Gene3D" id="1.10.10.60">
    <property type="entry name" value="Homeodomain-like"/>
    <property type="match status" value="1"/>
</dbReference>
<dbReference type="SUPFAM" id="SSF46689">
    <property type="entry name" value="Homeodomain-like"/>
    <property type="match status" value="1"/>
</dbReference>
<dbReference type="SMART" id="SM00342">
    <property type="entry name" value="HTH_ARAC"/>
    <property type="match status" value="1"/>
</dbReference>
<evidence type="ECO:0000259" key="4">
    <source>
        <dbReference type="PROSITE" id="PS01124"/>
    </source>
</evidence>
<evidence type="ECO:0000256" key="2">
    <source>
        <dbReference type="ARBA" id="ARBA00023125"/>
    </source>
</evidence>
<protein>
    <submittedName>
        <fullName evidence="5">Helix-turn-helix transcriptional regulator</fullName>
    </submittedName>
</protein>
<evidence type="ECO:0000313" key="5">
    <source>
        <dbReference type="EMBL" id="KAA0022720.1"/>
    </source>
</evidence>
<keyword evidence="6" id="KW-1185">Reference proteome</keyword>
<keyword evidence="2" id="KW-0238">DNA-binding</keyword>
<keyword evidence="1" id="KW-0805">Transcription regulation</keyword>
<evidence type="ECO:0000256" key="1">
    <source>
        <dbReference type="ARBA" id="ARBA00023015"/>
    </source>
</evidence>
<dbReference type="InterPro" id="IPR046532">
    <property type="entry name" value="DUF6597"/>
</dbReference>
<reference evidence="5 6" key="1">
    <citation type="submission" date="2019-07" db="EMBL/GenBank/DDBJ databases">
        <title>Rhodococcus cavernicolus sp. nov., isolated from a cave.</title>
        <authorList>
            <person name="Lee S.D."/>
        </authorList>
    </citation>
    <scope>NUCLEOTIDE SEQUENCE [LARGE SCALE GENOMIC DNA]</scope>
    <source>
        <strain evidence="5 6">C1-24</strain>
    </source>
</reference>
<dbReference type="AlphaFoldDB" id="A0A5A7S9A0"/>
<dbReference type="Pfam" id="PF20240">
    <property type="entry name" value="DUF6597"/>
    <property type="match status" value="1"/>
</dbReference>
<dbReference type="EMBL" id="VLNY01000005">
    <property type="protein sequence ID" value="KAA0022720.1"/>
    <property type="molecule type" value="Genomic_DNA"/>
</dbReference>
<dbReference type="OrthoDB" id="2559672at2"/>